<evidence type="ECO:0000256" key="8">
    <source>
        <dbReference type="SAM" id="Phobius"/>
    </source>
</evidence>
<feature type="transmembrane region" description="Helical" evidence="8">
    <location>
        <begin position="219"/>
        <end position="240"/>
    </location>
</feature>
<evidence type="ECO:0000256" key="7">
    <source>
        <dbReference type="ARBA" id="ARBA00023136"/>
    </source>
</evidence>
<dbReference type="PANTHER" id="PTHR34975">
    <property type="entry name" value="SPORE GERMINATION PROTEIN A2"/>
    <property type="match status" value="1"/>
</dbReference>
<evidence type="ECO:0000256" key="3">
    <source>
        <dbReference type="ARBA" id="ARBA00022448"/>
    </source>
</evidence>
<comment type="caution">
    <text evidence="9">The sequence shown here is derived from an EMBL/GenBank/DDBJ whole genome shotgun (WGS) entry which is preliminary data.</text>
</comment>
<dbReference type="RefSeq" id="WP_406765830.1">
    <property type="nucleotide sequence ID" value="NZ_JBJHZY010000003.1"/>
</dbReference>
<dbReference type="InterPro" id="IPR004761">
    <property type="entry name" value="Spore_GerAB"/>
</dbReference>
<evidence type="ECO:0000256" key="6">
    <source>
        <dbReference type="ARBA" id="ARBA00022989"/>
    </source>
</evidence>
<feature type="transmembrane region" description="Helical" evidence="8">
    <location>
        <begin position="121"/>
        <end position="139"/>
    </location>
</feature>
<reference evidence="9 10" key="1">
    <citation type="submission" date="2024-11" db="EMBL/GenBank/DDBJ databases">
        <authorList>
            <person name="Heng Y.C."/>
            <person name="Lim A.C.H."/>
            <person name="Lee J.K.Y."/>
            <person name="Kittelmann S."/>
        </authorList>
    </citation>
    <scope>NUCLEOTIDE SEQUENCE [LARGE SCALE GENOMIC DNA]</scope>
    <source>
        <strain evidence="9 10">WILCCON 0202</strain>
    </source>
</reference>
<proteinExistence type="inferred from homology"/>
<evidence type="ECO:0000313" key="10">
    <source>
        <dbReference type="Proteomes" id="UP001623661"/>
    </source>
</evidence>
<dbReference type="Gene3D" id="1.20.1740.10">
    <property type="entry name" value="Amino acid/polyamine transporter I"/>
    <property type="match status" value="1"/>
</dbReference>
<keyword evidence="10" id="KW-1185">Reference proteome</keyword>
<feature type="transmembrane region" description="Helical" evidence="8">
    <location>
        <begin position="12"/>
        <end position="29"/>
    </location>
</feature>
<keyword evidence="7 8" id="KW-0472">Membrane</keyword>
<feature type="transmembrane region" description="Helical" evidence="8">
    <location>
        <begin position="268"/>
        <end position="292"/>
    </location>
</feature>
<comment type="similarity">
    <text evidence="2">Belongs to the amino acid-polyamine-organocation (APC) superfamily. Spore germination protein (SGP) (TC 2.A.3.9) family.</text>
</comment>
<dbReference type="Pfam" id="PF03845">
    <property type="entry name" value="Spore_permease"/>
    <property type="match status" value="1"/>
</dbReference>
<evidence type="ECO:0000256" key="4">
    <source>
        <dbReference type="ARBA" id="ARBA00022544"/>
    </source>
</evidence>
<evidence type="ECO:0000256" key="2">
    <source>
        <dbReference type="ARBA" id="ARBA00007998"/>
    </source>
</evidence>
<evidence type="ECO:0000256" key="5">
    <source>
        <dbReference type="ARBA" id="ARBA00022692"/>
    </source>
</evidence>
<feature type="transmembrane region" description="Helical" evidence="8">
    <location>
        <begin position="146"/>
        <end position="167"/>
    </location>
</feature>
<comment type="subcellular location">
    <subcellularLocation>
        <location evidence="1">Membrane</location>
        <topology evidence="1">Multi-pass membrane protein</topology>
    </subcellularLocation>
</comment>
<dbReference type="Proteomes" id="UP001623661">
    <property type="component" value="Unassembled WGS sequence"/>
</dbReference>
<dbReference type="EMBL" id="JBJHZY010000003">
    <property type="protein sequence ID" value="MFL0269200.1"/>
    <property type="molecule type" value="Genomic_DNA"/>
</dbReference>
<keyword evidence="4" id="KW-0309">Germination</keyword>
<feature type="transmembrane region" description="Helical" evidence="8">
    <location>
        <begin position="41"/>
        <end position="62"/>
    </location>
</feature>
<feature type="transmembrane region" description="Helical" evidence="8">
    <location>
        <begin position="332"/>
        <end position="354"/>
    </location>
</feature>
<sequence length="361" mass="40982">MDERKDIITSKQLMIFLITGQIGTGTVTLPGRLAENVGHDGWISVILGWLISNIVLLFILALMKRYSNKSILEINTLVFGKYIGTLINLSLIAYTCFSTVILLRESEEALHITLYKLTPELILTGALIAPTIYVSWFGIKSFCRFSGFWITSIFILIIIFILAYNDFKINFIKPIGYSGIKIISNGLLPSFSTFVGMELITIFYPYVTDKDKAGKYVLIGNLISGVFYTLVVFLSTAILGENLVKHLVFPLLSVPKIISVPYIERTDLYFFGIWFPLMLSSSRAYFISMLYGIRKVLKLQVNRVYYILLVVIIILLSRIPSDFDAIYRYENILFIFGVAVNSYLIACYILSFIIKRGTEVK</sequence>
<name>A0ABW8TVZ8_9CLOT</name>
<dbReference type="NCBIfam" id="TIGR00912">
    <property type="entry name" value="2A0309"/>
    <property type="match status" value="1"/>
</dbReference>
<feature type="transmembrane region" description="Helical" evidence="8">
    <location>
        <begin position="304"/>
        <end position="320"/>
    </location>
</feature>
<keyword evidence="3" id="KW-0813">Transport</keyword>
<feature type="transmembrane region" description="Helical" evidence="8">
    <location>
        <begin position="82"/>
        <end position="101"/>
    </location>
</feature>
<feature type="transmembrane region" description="Helical" evidence="8">
    <location>
        <begin position="187"/>
        <end position="207"/>
    </location>
</feature>
<evidence type="ECO:0000313" key="9">
    <source>
        <dbReference type="EMBL" id="MFL0269200.1"/>
    </source>
</evidence>
<keyword evidence="5 8" id="KW-0812">Transmembrane</keyword>
<dbReference type="PANTHER" id="PTHR34975:SF2">
    <property type="entry name" value="SPORE GERMINATION PROTEIN A2"/>
    <property type="match status" value="1"/>
</dbReference>
<organism evidence="9 10">
    <name type="scientific">Candidatus Clostridium radicumherbarum</name>
    <dbReference type="NCBI Taxonomy" id="3381662"/>
    <lineage>
        <taxon>Bacteria</taxon>
        <taxon>Bacillati</taxon>
        <taxon>Bacillota</taxon>
        <taxon>Clostridia</taxon>
        <taxon>Eubacteriales</taxon>
        <taxon>Clostridiaceae</taxon>
        <taxon>Clostridium</taxon>
    </lineage>
</organism>
<keyword evidence="6 8" id="KW-1133">Transmembrane helix</keyword>
<protein>
    <submittedName>
        <fullName evidence="9">GerAB/ArcD/ProY family transporter</fullName>
    </submittedName>
</protein>
<gene>
    <name evidence="9" type="ORF">ACJDUH_13980</name>
</gene>
<evidence type="ECO:0000256" key="1">
    <source>
        <dbReference type="ARBA" id="ARBA00004141"/>
    </source>
</evidence>
<accession>A0ABW8TVZ8</accession>